<comment type="caution">
    <text evidence="1">The sequence shown here is derived from an EMBL/GenBank/DDBJ whole genome shotgun (WGS) entry which is preliminary data.</text>
</comment>
<dbReference type="Proteomes" id="UP001569428">
    <property type="component" value="Unassembled WGS sequence"/>
</dbReference>
<gene>
    <name evidence="1" type="ORF">ACCI49_24615</name>
</gene>
<proteinExistence type="predicted"/>
<accession>A0ABV4P8R1</accession>
<keyword evidence="2" id="KW-1185">Reference proteome</keyword>
<evidence type="ECO:0000313" key="1">
    <source>
        <dbReference type="EMBL" id="MFA0814053.1"/>
    </source>
</evidence>
<protein>
    <submittedName>
        <fullName evidence="1">Uncharacterized protein</fullName>
    </submittedName>
</protein>
<sequence>MNIENLYRNSASHPDWEGSFTERLREYGEWNSNEFWKLHKELTELAGEFSSAESIPKVVAANIVSLQKSVCTSFAAHFNENDVFSIKDISDEQLHEYMERFDMVILGVFTGQVLPESSFDAVNPLLENN</sequence>
<evidence type="ECO:0000313" key="2">
    <source>
        <dbReference type="Proteomes" id="UP001569428"/>
    </source>
</evidence>
<dbReference type="RefSeq" id="WP_371841898.1">
    <property type="nucleotide sequence ID" value="NZ_JBGMEK010000216.1"/>
</dbReference>
<dbReference type="EMBL" id="JBGMEK010000216">
    <property type="protein sequence ID" value="MFA0814053.1"/>
    <property type="molecule type" value="Genomic_DNA"/>
</dbReference>
<organism evidence="1 2">
    <name type="scientific">Microbulbifer epialgicus</name>
    <dbReference type="NCBI Taxonomy" id="393907"/>
    <lineage>
        <taxon>Bacteria</taxon>
        <taxon>Pseudomonadati</taxon>
        <taxon>Pseudomonadota</taxon>
        <taxon>Gammaproteobacteria</taxon>
        <taxon>Cellvibrionales</taxon>
        <taxon>Microbulbiferaceae</taxon>
        <taxon>Microbulbifer</taxon>
    </lineage>
</organism>
<name>A0ABV4P8R1_9GAMM</name>
<reference evidence="1 2" key="1">
    <citation type="submission" date="2024-08" db="EMBL/GenBank/DDBJ databases">
        <authorList>
            <person name="Ishaq N."/>
        </authorList>
    </citation>
    <scope>NUCLEOTIDE SEQUENCE [LARGE SCALE GENOMIC DNA]</scope>
    <source>
        <strain evidence="1 2">DSM 18651</strain>
    </source>
</reference>